<reference evidence="1 2" key="1">
    <citation type="submission" date="2017-04" db="EMBL/GenBank/DDBJ databases">
        <authorList>
            <person name="Afonso C.L."/>
            <person name="Miller P.J."/>
            <person name="Scott M.A."/>
            <person name="Spackman E."/>
            <person name="Goraichik I."/>
            <person name="Dimitrov K.M."/>
            <person name="Suarez D.L."/>
            <person name="Swayne D.E."/>
        </authorList>
    </citation>
    <scope>NUCLEOTIDE SEQUENCE [LARGE SCALE GENOMIC DNA]</scope>
    <source>
        <strain evidence="1 2">DSM 5090</strain>
    </source>
</reference>
<name>A0A1W2AU88_9FIRM</name>
<gene>
    <name evidence="1" type="ORF">SAMN04488500_106111</name>
</gene>
<organism evidence="1 2">
    <name type="scientific">Sporomusa malonica</name>
    <dbReference type="NCBI Taxonomy" id="112901"/>
    <lineage>
        <taxon>Bacteria</taxon>
        <taxon>Bacillati</taxon>
        <taxon>Bacillota</taxon>
        <taxon>Negativicutes</taxon>
        <taxon>Selenomonadales</taxon>
        <taxon>Sporomusaceae</taxon>
        <taxon>Sporomusa</taxon>
    </lineage>
</organism>
<evidence type="ECO:0000313" key="1">
    <source>
        <dbReference type="EMBL" id="SMC64070.1"/>
    </source>
</evidence>
<dbReference type="OrthoDB" id="9973412at2"/>
<proteinExistence type="predicted"/>
<dbReference type="AlphaFoldDB" id="A0A1W2AU88"/>
<protein>
    <submittedName>
        <fullName evidence="1">Uncharacterized protein</fullName>
    </submittedName>
</protein>
<dbReference type="EMBL" id="FWXI01000006">
    <property type="protein sequence ID" value="SMC64070.1"/>
    <property type="molecule type" value="Genomic_DNA"/>
</dbReference>
<dbReference type="STRING" id="112901.SAMN04488500_106111"/>
<dbReference type="RefSeq" id="WP_084575327.1">
    <property type="nucleotide sequence ID" value="NZ_CP155572.1"/>
</dbReference>
<evidence type="ECO:0000313" key="2">
    <source>
        <dbReference type="Proteomes" id="UP000192738"/>
    </source>
</evidence>
<sequence length="82" mass="9382">MSQIGVSVNDIHSDLRCIILRLRGANCELSELDKDRIEQIIWRTIGDIGGDTMSRERFEQLYMAGVRGKQSVVKYKQKKRAG</sequence>
<dbReference type="Proteomes" id="UP000192738">
    <property type="component" value="Unassembled WGS sequence"/>
</dbReference>
<keyword evidence="2" id="KW-1185">Reference proteome</keyword>
<accession>A0A1W2AU88</accession>